<keyword evidence="1" id="KW-1133">Transmembrane helix</keyword>
<keyword evidence="3" id="KW-1185">Reference proteome</keyword>
<dbReference type="EMBL" id="JAOAMU010000002">
    <property type="protein sequence ID" value="MCT2561765.1"/>
    <property type="molecule type" value="Genomic_DNA"/>
</dbReference>
<accession>A0ABT2ISG1</accession>
<evidence type="ECO:0000256" key="1">
    <source>
        <dbReference type="SAM" id="Phobius"/>
    </source>
</evidence>
<dbReference type="RefSeq" id="WP_259838004.1">
    <property type="nucleotide sequence ID" value="NZ_JAOAMU010000002.1"/>
</dbReference>
<sequence length="312" mass="33697">MKIKQTYLLKTIAFKIGIVLSILFILNSCTKEENEQQTIKITSKAVKQNTRLLKESATSLTAKPSCKYSVAAIGGLAEGSSLNPDYNMVVTQLQNMADLLVNRTFATQVEARAAAYNFDNEARTFASFYNMTWTPVKPDVPNLITSDCGDLDDPYLPGGGGGTGDPGGVGTPTSWNQNLTVNDIIETESELDIAGISSKNPAKITCSALLHCSAYLGSGAPMAIVESVDMSMTVVNGSSTTYLPDGTEDTWYTTLTNKSYEHSPYGFPTITLTWNATKIVRHTVTRPGQSPVSKVTQRPVPPTTRVMSAYLP</sequence>
<evidence type="ECO:0000313" key="2">
    <source>
        <dbReference type="EMBL" id="MCT2561765.1"/>
    </source>
</evidence>
<feature type="transmembrane region" description="Helical" evidence="1">
    <location>
        <begin position="7"/>
        <end position="26"/>
    </location>
</feature>
<name>A0ABT2ISG1_9FLAO</name>
<dbReference type="Proteomes" id="UP001525566">
    <property type="component" value="Unassembled WGS sequence"/>
</dbReference>
<gene>
    <name evidence="2" type="ORF">N0B48_07710</name>
</gene>
<comment type="caution">
    <text evidence="2">The sequence shown here is derived from an EMBL/GenBank/DDBJ whole genome shotgun (WGS) entry which is preliminary data.</text>
</comment>
<protein>
    <recommendedName>
        <fullName evidence="4">Lipoprotein</fullName>
    </recommendedName>
</protein>
<organism evidence="2 3">
    <name type="scientific">Chryseobacterium herbae</name>
    <dbReference type="NCBI Taxonomy" id="2976476"/>
    <lineage>
        <taxon>Bacteria</taxon>
        <taxon>Pseudomonadati</taxon>
        <taxon>Bacteroidota</taxon>
        <taxon>Flavobacteriia</taxon>
        <taxon>Flavobacteriales</taxon>
        <taxon>Weeksellaceae</taxon>
        <taxon>Chryseobacterium group</taxon>
        <taxon>Chryseobacterium</taxon>
    </lineage>
</organism>
<evidence type="ECO:0000313" key="3">
    <source>
        <dbReference type="Proteomes" id="UP001525566"/>
    </source>
</evidence>
<keyword evidence="1" id="KW-0472">Membrane</keyword>
<keyword evidence="1" id="KW-0812">Transmembrane</keyword>
<reference evidence="2 3" key="1">
    <citation type="submission" date="2022-09" db="EMBL/GenBank/DDBJ databases">
        <title>Chryseobacterium oleae sp.nov., isolated from the inter-root soil of Pyrola calliantha H. Andr. in Tibet.</title>
        <authorList>
            <person name="Li Z."/>
        </authorList>
    </citation>
    <scope>NUCLEOTIDE SEQUENCE [LARGE SCALE GENOMIC DNA]</scope>
    <source>
        <strain evidence="3">pc1-10</strain>
    </source>
</reference>
<proteinExistence type="predicted"/>
<evidence type="ECO:0008006" key="4">
    <source>
        <dbReference type="Google" id="ProtNLM"/>
    </source>
</evidence>